<organism evidence="1 2">
    <name type="scientific">Adineta steineri</name>
    <dbReference type="NCBI Taxonomy" id="433720"/>
    <lineage>
        <taxon>Eukaryota</taxon>
        <taxon>Metazoa</taxon>
        <taxon>Spiralia</taxon>
        <taxon>Gnathifera</taxon>
        <taxon>Rotifera</taxon>
        <taxon>Eurotatoria</taxon>
        <taxon>Bdelloidea</taxon>
        <taxon>Adinetida</taxon>
        <taxon>Adinetidae</taxon>
        <taxon>Adineta</taxon>
    </lineage>
</organism>
<dbReference type="EMBL" id="CAJOBB010012134">
    <property type="protein sequence ID" value="CAF4271871.1"/>
    <property type="molecule type" value="Genomic_DNA"/>
</dbReference>
<dbReference type="AlphaFoldDB" id="A0A820G0C5"/>
<comment type="caution">
    <text evidence="1">The sequence shown here is derived from an EMBL/GenBank/DDBJ whole genome shotgun (WGS) entry which is preliminary data.</text>
</comment>
<dbReference type="Proteomes" id="UP000663868">
    <property type="component" value="Unassembled WGS sequence"/>
</dbReference>
<evidence type="ECO:0000313" key="2">
    <source>
        <dbReference type="Proteomes" id="UP000663868"/>
    </source>
</evidence>
<proteinExistence type="predicted"/>
<reference evidence="1" key="1">
    <citation type="submission" date="2021-02" db="EMBL/GenBank/DDBJ databases">
        <authorList>
            <person name="Nowell W R."/>
        </authorList>
    </citation>
    <scope>NUCLEOTIDE SEQUENCE</scope>
</reference>
<sequence>MSSVNYLCLICPHLSLERQNFPDILLEQIKTLVLPQYAEFLDDDYFVWSRYFPCVERSVVTINSKNQIPFLIDEFGSMVSEFCHVDSCLISTKNQLK</sequence>
<protein>
    <submittedName>
        <fullName evidence="1">Uncharacterized protein</fullName>
    </submittedName>
</protein>
<accession>A0A820G0C5</accession>
<gene>
    <name evidence="1" type="ORF">KXQ929_LOCUS43935</name>
</gene>
<evidence type="ECO:0000313" key="1">
    <source>
        <dbReference type="EMBL" id="CAF4271871.1"/>
    </source>
</evidence>
<name>A0A820G0C5_9BILA</name>